<evidence type="ECO:0000256" key="1">
    <source>
        <dbReference type="ARBA" id="ARBA00022705"/>
    </source>
</evidence>
<dbReference type="SUPFAM" id="SSF46565">
    <property type="entry name" value="Chaperone J-domain"/>
    <property type="match status" value="1"/>
</dbReference>
<dbReference type="PROSITE" id="PS50076">
    <property type="entry name" value="DNAJ_2"/>
    <property type="match status" value="1"/>
</dbReference>
<gene>
    <name evidence="3" type="ORF">EDD63_13515</name>
</gene>
<evidence type="ECO:0000259" key="2">
    <source>
        <dbReference type="PROSITE" id="PS50076"/>
    </source>
</evidence>
<protein>
    <submittedName>
        <fullName evidence="3">DnaJ-like protein</fullName>
    </submittedName>
</protein>
<dbReference type="Pfam" id="PF00226">
    <property type="entry name" value="DnaJ"/>
    <property type="match status" value="1"/>
</dbReference>
<dbReference type="GO" id="GO:0006260">
    <property type="term" value="P:DNA replication"/>
    <property type="evidence" value="ECO:0007669"/>
    <property type="project" value="UniProtKB-KW"/>
</dbReference>
<sequence>MSYFDDCWTILEIEKTNDKKVIKYAYAKLLKKYHPEEAPEQFQRIQQAYKQALNYANQTDEPISLEQQDHTLMTDTNQSVDHKPSTHTMENHEENLEQPIHTIEFMNIENEQNQGVDKTKDKKSILFDTDLNVVNTDAEVHTSIFNNTSIDESQVVTKTYLLQKFERDLERSLSKDTITLFFIDSDVQVYIKDPTFVEQVEAILVRKCKKMDEDILASTQSYANAYKMNKLLRAIEKRKKGAKFSKIKKGAVIYVLVILSFTLRPLLTHIKNDKPKVNQQVIEKYNQLQDERYEELLNEKANDAYVSIRNMEATRFGLHYGENEDINMLYDANNELILQEPVLRYKSNNDNAMLLLTENGWSIYFEGIAYPTNWEDASFVTLHIDGVQQGVLQAIIAKDVNGYAIYDTQGRFMYQDQNNYAETDTFDVYVEQGEIVRVELN</sequence>
<dbReference type="EMBL" id="SODD01000035">
    <property type="protein sequence ID" value="TDW14670.1"/>
    <property type="molecule type" value="Genomic_DNA"/>
</dbReference>
<feature type="domain" description="J" evidence="2">
    <location>
        <begin position="6"/>
        <end position="57"/>
    </location>
</feature>
<dbReference type="Gene3D" id="1.10.287.110">
    <property type="entry name" value="DnaJ domain"/>
    <property type="match status" value="1"/>
</dbReference>
<proteinExistence type="predicted"/>
<reference evidence="3 4" key="1">
    <citation type="submission" date="2019-03" db="EMBL/GenBank/DDBJ databases">
        <title>Genomic Encyclopedia of Type Strains, Phase IV (KMG-IV): sequencing the most valuable type-strain genomes for metagenomic binning, comparative biology and taxonomic classification.</title>
        <authorList>
            <person name="Goeker M."/>
        </authorList>
    </citation>
    <scope>NUCLEOTIDE SEQUENCE [LARGE SCALE GENOMIC DNA]</scope>
    <source>
        <strain evidence="3 4">DSM 28867</strain>
    </source>
</reference>
<comment type="caution">
    <text evidence="3">The sequence shown here is derived from an EMBL/GenBank/DDBJ whole genome shotgun (WGS) entry which is preliminary data.</text>
</comment>
<accession>A0A4R7ZI07</accession>
<dbReference type="AlphaFoldDB" id="A0A4R7ZI07"/>
<dbReference type="CDD" id="cd06257">
    <property type="entry name" value="DnaJ"/>
    <property type="match status" value="1"/>
</dbReference>
<evidence type="ECO:0000313" key="4">
    <source>
        <dbReference type="Proteomes" id="UP000294743"/>
    </source>
</evidence>
<name>A0A4R7ZI07_9FIRM</name>
<dbReference type="RefSeq" id="WP_134170537.1">
    <property type="nucleotide sequence ID" value="NZ_SODD01000035.1"/>
</dbReference>
<dbReference type="Proteomes" id="UP000294743">
    <property type="component" value="Unassembled WGS sequence"/>
</dbReference>
<keyword evidence="4" id="KW-1185">Reference proteome</keyword>
<dbReference type="OrthoDB" id="9816462at2"/>
<dbReference type="SMART" id="SM00271">
    <property type="entry name" value="DnaJ"/>
    <property type="match status" value="1"/>
</dbReference>
<organism evidence="3 4">
    <name type="scientific">Breznakia blatticola</name>
    <dbReference type="NCBI Taxonomy" id="1754012"/>
    <lineage>
        <taxon>Bacteria</taxon>
        <taxon>Bacillati</taxon>
        <taxon>Bacillota</taxon>
        <taxon>Erysipelotrichia</taxon>
        <taxon>Erysipelotrichales</taxon>
        <taxon>Erysipelotrichaceae</taxon>
        <taxon>Breznakia</taxon>
    </lineage>
</organism>
<dbReference type="InterPro" id="IPR036869">
    <property type="entry name" value="J_dom_sf"/>
</dbReference>
<dbReference type="InterPro" id="IPR001623">
    <property type="entry name" value="DnaJ_domain"/>
</dbReference>
<evidence type="ECO:0000313" key="3">
    <source>
        <dbReference type="EMBL" id="TDW14670.1"/>
    </source>
</evidence>
<keyword evidence="1" id="KW-0235">DNA replication</keyword>